<keyword evidence="1" id="KW-0805">Transcription regulation</keyword>
<name>A0ABX0GWR0_9ACTN</name>
<evidence type="ECO:0000313" key="7">
    <source>
        <dbReference type="Proteomes" id="UP000800981"/>
    </source>
</evidence>
<dbReference type="Pfam" id="PF00356">
    <property type="entry name" value="LacI"/>
    <property type="match status" value="1"/>
</dbReference>
<dbReference type="InterPro" id="IPR028082">
    <property type="entry name" value="Peripla_BP_I"/>
</dbReference>
<dbReference type="Pfam" id="PF13377">
    <property type="entry name" value="Peripla_BP_3"/>
    <property type="match status" value="1"/>
</dbReference>
<dbReference type="RefSeq" id="WP_166283530.1">
    <property type="nucleotide sequence ID" value="NZ_JAANNP010000021.1"/>
</dbReference>
<dbReference type="SUPFAM" id="SSF53822">
    <property type="entry name" value="Periplasmic binding protein-like I"/>
    <property type="match status" value="1"/>
</dbReference>
<dbReference type="Proteomes" id="UP000800981">
    <property type="component" value="Unassembled WGS sequence"/>
</dbReference>
<dbReference type="PROSITE" id="PS50932">
    <property type="entry name" value="HTH_LACI_2"/>
    <property type="match status" value="1"/>
</dbReference>
<accession>A0ABX0GWR0</accession>
<dbReference type="Gene3D" id="3.40.50.2300">
    <property type="match status" value="2"/>
</dbReference>
<dbReference type="EMBL" id="JAANNP010000021">
    <property type="protein sequence ID" value="NHC15247.1"/>
    <property type="molecule type" value="Genomic_DNA"/>
</dbReference>
<dbReference type="PROSITE" id="PS50943">
    <property type="entry name" value="HTH_CROC1"/>
    <property type="match status" value="1"/>
</dbReference>
<evidence type="ECO:0000256" key="3">
    <source>
        <dbReference type="ARBA" id="ARBA00023163"/>
    </source>
</evidence>
<dbReference type="Gene3D" id="1.10.260.40">
    <property type="entry name" value="lambda repressor-like DNA-binding domains"/>
    <property type="match status" value="1"/>
</dbReference>
<organism evidence="6 7">
    <name type="scientific">Motilibacter deserti</name>
    <dbReference type="NCBI Taxonomy" id="2714956"/>
    <lineage>
        <taxon>Bacteria</taxon>
        <taxon>Bacillati</taxon>
        <taxon>Actinomycetota</taxon>
        <taxon>Actinomycetes</taxon>
        <taxon>Motilibacterales</taxon>
        <taxon>Motilibacteraceae</taxon>
        <taxon>Motilibacter</taxon>
    </lineage>
</organism>
<dbReference type="PANTHER" id="PTHR30146:SF120">
    <property type="entry name" value="ALANINE RACEMASE"/>
    <property type="match status" value="1"/>
</dbReference>
<protein>
    <submittedName>
        <fullName evidence="6">LacI family transcriptional regulator</fullName>
    </submittedName>
</protein>
<dbReference type="SMART" id="SM00354">
    <property type="entry name" value="HTH_LACI"/>
    <property type="match status" value="1"/>
</dbReference>
<evidence type="ECO:0000259" key="5">
    <source>
        <dbReference type="PROSITE" id="PS50943"/>
    </source>
</evidence>
<keyword evidence="3" id="KW-0804">Transcription</keyword>
<dbReference type="CDD" id="cd06267">
    <property type="entry name" value="PBP1_LacI_sugar_binding-like"/>
    <property type="match status" value="1"/>
</dbReference>
<dbReference type="PANTHER" id="PTHR30146">
    <property type="entry name" value="LACI-RELATED TRANSCRIPTIONAL REPRESSOR"/>
    <property type="match status" value="1"/>
</dbReference>
<dbReference type="InterPro" id="IPR000843">
    <property type="entry name" value="HTH_LacI"/>
</dbReference>
<evidence type="ECO:0000259" key="4">
    <source>
        <dbReference type="PROSITE" id="PS50932"/>
    </source>
</evidence>
<dbReference type="InterPro" id="IPR010982">
    <property type="entry name" value="Lambda_DNA-bd_dom_sf"/>
</dbReference>
<feature type="domain" description="HTH cro/C1-type" evidence="5">
    <location>
        <begin position="3"/>
        <end position="50"/>
    </location>
</feature>
<evidence type="ECO:0000313" key="6">
    <source>
        <dbReference type="EMBL" id="NHC15247.1"/>
    </source>
</evidence>
<evidence type="ECO:0000256" key="2">
    <source>
        <dbReference type="ARBA" id="ARBA00023125"/>
    </source>
</evidence>
<proteinExistence type="predicted"/>
<gene>
    <name evidence="6" type="ORF">G9H71_15810</name>
</gene>
<dbReference type="InterPro" id="IPR001387">
    <property type="entry name" value="Cro/C1-type_HTH"/>
</dbReference>
<feature type="domain" description="HTH lacI-type" evidence="4">
    <location>
        <begin position="2"/>
        <end position="56"/>
    </location>
</feature>
<sequence length="342" mass="35883">MVSIHELSRRSGVSVSTVSRALNGYSDVSAATRQRVQELARELGYSPSEAARTLVRRRSTMVGVVWDPGFRQPAPHPFLHEVLDGVRYGLGTRGYDTLLLAPVLDEAAQDPEAYVRRARQLSLAGVVVMGVDPAQPCVSGLIDSSVPVVLVDIDQQGSRTVRLTSDNVGGAALAARHLHATGRRRLACITGPLDLPTSGDRLRGFREELAALGVALPGELVEAGDFFYDGGAAAMRRLLELPERPDGVFVCGDLMALGAMTAVAEAGLRVPEDVAIVGFDDVPAAAYARPALTTVRQDVPGFGAAAAEQILALTASGTDAEPAGPVVLETSLVVRASCGAAR</sequence>
<reference evidence="6 7" key="1">
    <citation type="submission" date="2020-03" db="EMBL/GenBank/DDBJ databases">
        <title>Two novel Motilibacter sp.</title>
        <authorList>
            <person name="Liu S."/>
        </authorList>
    </citation>
    <scope>NUCLEOTIDE SEQUENCE [LARGE SCALE GENOMIC DNA]</scope>
    <source>
        <strain evidence="6 7">E257</strain>
    </source>
</reference>
<comment type="caution">
    <text evidence="6">The sequence shown here is derived from an EMBL/GenBank/DDBJ whole genome shotgun (WGS) entry which is preliminary data.</text>
</comment>
<evidence type="ECO:0000256" key="1">
    <source>
        <dbReference type="ARBA" id="ARBA00023015"/>
    </source>
</evidence>
<keyword evidence="7" id="KW-1185">Reference proteome</keyword>
<keyword evidence="2" id="KW-0238">DNA-binding</keyword>
<dbReference type="InterPro" id="IPR046335">
    <property type="entry name" value="LacI/GalR-like_sensor"/>
</dbReference>
<dbReference type="CDD" id="cd01392">
    <property type="entry name" value="HTH_LacI"/>
    <property type="match status" value="1"/>
</dbReference>
<dbReference type="SUPFAM" id="SSF47413">
    <property type="entry name" value="lambda repressor-like DNA-binding domains"/>
    <property type="match status" value="1"/>
</dbReference>